<gene>
    <name evidence="1" type="primary">ORF121870</name>
</gene>
<accession>A0A0B7AI18</accession>
<protein>
    <submittedName>
        <fullName evidence="1">Uncharacterized protein</fullName>
    </submittedName>
</protein>
<dbReference type="EMBL" id="HACG01033769">
    <property type="protein sequence ID" value="CEK80634.1"/>
    <property type="molecule type" value="Transcribed_RNA"/>
</dbReference>
<sequence>MRKRIQASATSVVRIAEAPAHIKTSSSIWTQYKALWAITPETSLIVDTNTLVADVWSQHTFININADLPVWTKLEAWVAYALVTA</sequence>
<feature type="non-terminal residue" evidence="1">
    <location>
        <position position="85"/>
    </location>
</feature>
<reference evidence="1" key="1">
    <citation type="submission" date="2014-12" db="EMBL/GenBank/DDBJ databases">
        <title>Insight into the proteome of Arion vulgaris.</title>
        <authorList>
            <person name="Aradska J."/>
            <person name="Bulat T."/>
            <person name="Smidak R."/>
            <person name="Sarate P."/>
            <person name="Gangsoo J."/>
            <person name="Sialana F."/>
            <person name="Bilban M."/>
            <person name="Lubec G."/>
        </authorList>
    </citation>
    <scope>NUCLEOTIDE SEQUENCE</scope>
    <source>
        <tissue evidence="1">Skin</tissue>
    </source>
</reference>
<organism evidence="1">
    <name type="scientific">Arion vulgaris</name>
    <dbReference type="NCBI Taxonomy" id="1028688"/>
    <lineage>
        <taxon>Eukaryota</taxon>
        <taxon>Metazoa</taxon>
        <taxon>Spiralia</taxon>
        <taxon>Lophotrochozoa</taxon>
        <taxon>Mollusca</taxon>
        <taxon>Gastropoda</taxon>
        <taxon>Heterobranchia</taxon>
        <taxon>Euthyneura</taxon>
        <taxon>Panpulmonata</taxon>
        <taxon>Eupulmonata</taxon>
        <taxon>Stylommatophora</taxon>
        <taxon>Helicina</taxon>
        <taxon>Arionoidea</taxon>
        <taxon>Arionidae</taxon>
        <taxon>Arion</taxon>
    </lineage>
</organism>
<proteinExistence type="predicted"/>
<dbReference type="AlphaFoldDB" id="A0A0B7AI18"/>
<evidence type="ECO:0000313" key="1">
    <source>
        <dbReference type="EMBL" id="CEK80634.1"/>
    </source>
</evidence>
<name>A0A0B7AI18_9EUPU</name>